<dbReference type="SUPFAM" id="SSF111369">
    <property type="entry name" value="HlyD-like secretion proteins"/>
    <property type="match status" value="1"/>
</dbReference>
<dbReference type="InterPro" id="IPR006143">
    <property type="entry name" value="RND_pump_MFP"/>
</dbReference>
<dbReference type="Gene3D" id="2.40.30.170">
    <property type="match status" value="1"/>
</dbReference>
<accession>A0A1G9M3Y4</accession>
<evidence type="ECO:0000256" key="1">
    <source>
        <dbReference type="ARBA" id="ARBA00004196"/>
    </source>
</evidence>
<dbReference type="PANTHER" id="PTHR30158:SF24">
    <property type="entry name" value="HLYD FAMILY SECRETION PROTEIN"/>
    <property type="match status" value="1"/>
</dbReference>
<dbReference type="Pfam" id="PF25876">
    <property type="entry name" value="HH_MFP_RND"/>
    <property type="match status" value="1"/>
</dbReference>
<comment type="subcellular location">
    <subcellularLocation>
        <location evidence="1">Cell envelope</location>
    </subcellularLocation>
</comment>
<dbReference type="Pfam" id="PF25944">
    <property type="entry name" value="Beta-barrel_RND"/>
    <property type="match status" value="1"/>
</dbReference>
<dbReference type="Gene3D" id="1.10.287.470">
    <property type="entry name" value="Helix hairpin bin"/>
    <property type="match status" value="1"/>
</dbReference>
<dbReference type="GO" id="GO:0030313">
    <property type="term" value="C:cell envelope"/>
    <property type="evidence" value="ECO:0007669"/>
    <property type="project" value="UniProtKB-SubCell"/>
</dbReference>
<dbReference type="PROSITE" id="PS51257">
    <property type="entry name" value="PROKAR_LIPOPROTEIN"/>
    <property type="match status" value="1"/>
</dbReference>
<name>A0A1G9M3Y4_9PROT</name>
<gene>
    <name evidence="9" type="ORF">SAMN04488568_101316</name>
</gene>
<proteinExistence type="inferred from homology"/>
<protein>
    <submittedName>
        <fullName evidence="9">RND family efflux transporter, MFP subunit</fullName>
    </submittedName>
</protein>
<dbReference type="NCBIfam" id="TIGR01730">
    <property type="entry name" value="RND_mfp"/>
    <property type="match status" value="1"/>
</dbReference>
<dbReference type="Proteomes" id="UP000199759">
    <property type="component" value="Unassembled WGS sequence"/>
</dbReference>
<dbReference type="GO" id="GO:0046677">
    <property type="term" value="P:response to antibiotic"/>
    <property type="evidence" value="ECO:0007669"/>
    <property type="project" value="TreeGrafter"/>
</dbReference>
<evidence type="ECO:0000256" key="4">
    <source>
        <dbReference type="SAM" id="SignalP"/>
    </source>
</evidence>
<feature type="domain" description="Multidrug resistance protein MdtA-like alpha-helical hairpin" evidence="5">
    <location>
        <begin position="100"/>
        <end position="169"/>
    </location>
</feature>
<dbReference type="Gene3D" id="2.40.50.100">
    <property type="match status" value="1"/>
</dbReference>
<evidence type="ECO:0000313" key="10">
    <source>
        <dbReference type="Proteomes" id="UP000199759"/>
    </source>
</evidence>
<dbReference type="Gene3D" id="2.40.420.20">
    <property type="match status" value="1"/>
</dbReference>
<feature type="signal peptide" evidence="4">
    <location>
        <begin position="1"/>
        <end position="18"/>
    </location>
</feature>
<organism evidence="9 10">
    <name type="scientific">Maricaulis salignorans</name>
    <dbReference type="NCBI Taxonomy" id="144026"/>
    <lineage>
        <taxon>Bacteria</taxon>
        <taxon>Pseudomonadati</taxon>
        <taxon>Pseudomonadota</taxon>
        <taxon>Alphaproteobacteria</taxon>
        <taxon>Maricaulales</taxon>
        <taxon>Maricaulaceae</taxon>
        <taxon>Maricaulis</taxon>
    </lineage>
</organism>
<dbReference type="InterPro" id="IPR058627">
    <property type="entry name" value="MdtA-like_C"/>
</dbReference>
<keyword evidence="10" id="KW-1185">Reference proteome</keyword>
<dbReference type="PANTHER" id="PTHR30158">
    <property type="entry name" value="ACRA/E-RELATED COMPONENT OF DRUG EFFLUX TRANSPORTER"/>
    <property type="match status" value="1"/>
</dbReference>
<dbReference type="GO" id="GO:0005886">
    <property type="term" value="C:plasma membrane"/>
    <property type="evidence" value="ECO:0007669"/>
    <property type="project" value="TreeGrafter"/>
</dbReference>
<reference evidence="9 10" key="1">
    <citation type="submission" date="2016-10" db="EMBL/GenBank/DDBJ databases">
        <authorList>
            <person name="de Groot N.N."/>
        </authorList>
    </citation>
    <scope>NUCLEOTIDE SEQUENCE [LARGE SCALE GENOMIC DNA]</scope>
    <source>
        <strain evidence="9 10">DSM 16077</strain>
    </source>
</reference>
<dbReference type="Pfam" id="PF25917">
    <property type="entry name" value="BSH_RND"/>
    <property type="match status" value="1"/>
</dbReference>
<feature type="chain" id="PRO_5011741801" evidence="4">
    <location>
        <begin position="19"/>
        <end position="395"/>
    </location>
</feature>
<evidence type="ECO:0000313" key="9">
    <source>
        <dbReference type="EMBL" id="SDL68908.1"/>
    </source>
</evidence>
<keyword evidence="3" id="KW-0175">Coiled coil</keyword>
<evidence type="ECO:0000259" key="7">
    <source>
        <dbReference type="Pfam" id="PF25944"/>
    </source>
</evidence>
<dbReference type="OrthoDB" id="9816569at2"/>
<dbReference type="EMBL" id="FNHG01000001">
    <property type="protein sequence ID" value="SDL68908.1"/>
    <property type="molecule type" value="Genomic_DNA"/>
</dbReference>
<evidence type="ECO:0000259" key="8">
    <source>
        <dbReference type="Pfam" id="PF25967"/>
    </source>
</evidence>
<comment type="similarity">
    <text evidence="2">Belongs to the membrane fusion protein (MFP) (TC 8.A.1) family.</text>
</comment>
<evidence type="ECO:0000259" key="5">
    <source>
        <dbReference type="Pfam" id="PF25876"/>
    </source>
</evidence>
<evidence type="ECO:0000256" key="2">
    <source>
        <dbReference type="ARBA" id="ARBA00009477"/>
    </source>
</evidence>
<sequence>MARLAPRFILFCFAFALASCGGGGASQQAPGAPGVDVALPLVERVADWDAFTGRFDSPEHVDVRSRVSGYLEAVHFEDGAIVEAGDLLFTIDPRPFEAVLAAANGQTAQARAQLAQARADLDRAERLVSSRAISEEAIEQRRTAVRTAEAGLASANANSAAAALNLEFTQVTAPAAGRTSSRMVDPGNLVSGGNSAGDILTTIVGSDPLYFEFDASEAVYLRYQRRERTDDVSRVEIRLQDETEYLHVGEIVFADNRINPASGTIRVRARVANPDGLIRPGMLGAARVGGSAFYEAILVPETAILSDGPRRLVYVVNDENVVEPRIVTPGPPSGNLQVISAGLEPTDRVIVNGIMRARPGVTVTPQLVELVREDLDEPTALTQAQPASAAYPVEQ</sequence>
<feature type="coiled-coil region" evidence="3">
    <location>
        <begin position="100"/>
        <end position="127"/>
    </location>
</feature>
<dbReference type="AlphaFoldDB" id="A0A1G9M3Y4"/>
<feature type="domain" description="Multidrug resistance protein MdtA-like C-terminal permuted SH3" evidence="8">
    <location>
        <begin position="296"/>
        <end position="355"/>
    </location>
</feature>
<dbReference type="RefSeq" id="WP_091765715.1">
    <property type="nucleotide sequence ID" value="NZ_FNHG01000001.1"/>
</dbReference>
<keyword evidence="4" id="KW-0732">Signal</keyword>
<dbReference type="InterPro" id="IPR058626">
    <property type="entry name" value="MdtA-like_b-barrel"/>
</dbReference>
<feature type="domain" description="Multidrug resistance protein MdtA-like beta-barrel" evidence="7">
    <location>
        <begin position="208"/>
        <end position="288"/>
    </location>
</feature>
<dbReference type="Pfam" id="PF25967">
    <property type="entry name" value="RND-MFP_C"/>
    <property type="match status" value="1"/>
</dbReference>
<evidence type="ECO:0000259" key="6">
    <source>
        <dbReference type="Pfam" id="PF25917"/>
    </source>
</evidence>
<evidence type="ECO:0000256" key="3">
    <source>
        <dbReference type="SAM" id="Coils"/>
    </source>
</evidence>
<dbReference type="STRING" id="144026.SAMN04488568_101316"/>
<dbReference type="InterPro" id="IPR058625">
    <property type="entry name" value="MdtA-like_BSH"/>
</dbReference>
<dbReference type="GO" id="GO:0022857">
    <property type="term" value="F:transmembrane transporter activity"/>
    <property type="evidence" value="ECO:0007669"/>
    <property type="project" value="InterPro"/>
</dbReference>
<feature type="domain" description="Multidrug resistance protein MdtA-like barrel-sandwich hybrid" evidence="6">
    <location>
        <begin position="60"/>
        <end position="201"/>
    </location>
</feature>
<dbReference type="InterPro" id="IPR058624">
    <property type="entry name" value="MdtA-like_HH"/>
</dbReference>